<dbReference type="OrthoDB" id="7866398at2"/>
<accession>A0A411YZM6</accession>
<evidence type="ECO:0000256" key="1">
    <source>
        <dbReference type="SAM" id="Phobius"/>
    </source>
</evidence>
<proteinExistence type="predicted"/>
<comment type="caution">
    <text evidence="2">The sequence shown here is derived from an EMBL/GenBank/DDBJ whole genome shotgun (WGS) entry which is preliminary data.</text>
</comment>
<keyword evidence="1" id="KW-0812">Transmembrane</keyword>
<dbReference type="RefSeq" id="WP_118154380.1">
    <property type="nucleotide sequence ID" value="NZ_QWEY01000009.1"/>
</dbReference>
<gene>
    <name evidence="2" type="ORF">D1012_15835</name>
</gene>
<keyword evidence="1" id="KW-0472">Membrane</keyword>
<dbReference type="Proteomes" id="UP000284547">
    <property type="component" value="Unassembled WGS sequence"/>
</dbReference>
<evidence type="ECO:0000313" key="2">
    <source>
        <dbReference type="EMBL" id="RGP36256.1"/>
    </source>
</evidence>
<sequence>MLFKIILIFLLAMVLVGMVGKLVFPSAIDRMKSKALGRGPVCRACGRYIIGKSCDCGKKG</sequence>
<evidence type="ECO:0000313" key="3">
    <source>
        <dbReference type="Proteomes" id="UP000284547"/>
    </source>
</evidence>
<organism evidence="2 3">
    <name type="scientific">Pseudotabrizicola alkalilacus</name>
    <dbReference type="NCBI Taxonomy" id="2305252"/>
    <lineage>
        <taxon>Bacteria</taxon>
        <taxon>Pseudomonadati</taxon>
        <taxon>Pseudomonadota</taxon>
        <taxon>Alphaproteobacteria</taxon>
        <taxon>Rhodobacterales</taxon>
        <taxon>Paracoccaceae</taxon>
        <taxon>Pseudotabrizicola</taxon>
    </lineage>
</organism>
<feature type="transmembrane region" description="Helical" evidence="1">
    <location>
        <begin position="6"/>
        <end position="24"/>
    </location>
</feature>
<name>A0A411YZM6_9RHOB</name>
<protein>
    <submittedName>
        <fullName evidence="2">Uncharacterized protein</fullName>
    </submittedName>
</protein>
<dbReference type="EMBL" id="QWEY01000009">
    <property type="protein sequence ID" value="RGP36256.1"/>
    <property type="molecule type" value="Genomic_DNA"/>
</dbReference>
<reference evidence="2 3" key="1">
    <citation type="submission" date="2018-08" db="EMBL/GenBank/DDBJ databases">
        <title>Flavobacterium tibetense sp. nov., isolated from a wetland YonghuCo on Tibetan Plateau.</title>
        <authorList>
            <person name="Phurbu D."/>
            <person name="Lu H."/>
            <person name="Xing P."/>
        </authorList>
    </citation>
    <scope>NUCLEOTIDE SEQUENCE [LARGE SCALE GENOMIC DNA]</scope>
    <source>
        <strain evidence="2 3">DJC</strain>
    </source>
</reference>
<keyword evidence="3" id="KW-1185">Reference proteome</keyword>
<dbReference type="AlphaFoldDB" id="A0A411YZM6"/>
<keyword evidence="1" id="KW-1133">Transmembrane helix</keyword>